<dbReference type="EMBL" id="CADCVS010000318">
    <property type="protein sequence ID" value="CAA9510133.1"/>
    <property type="molecule type" value="Genomic_DNA"/>
</dbReference>
<feature type="non-terminal residue" evidence="2">
    <location>
        <position position="56"/>
    </location>
</feature>
<protein>
    <submittedName>
        <fullName evidence="2">Uncharacterized protein</fullName>
    </submittedName>
</protein>
<evidence type="ECO:0000256" key="1">
    <source>
        <dbReference type="SAM" id="MobiDB-lite"/>
    </source>
</evidence>
<gene>
    <name evidence="2" type="ORF">AVDCRST_MAG30-2434</name>
</gene>
<feature type="compositionally biased region" description="Basic and acidic residues" evidence="1">
    <location>
        <begin position="35"/>
        <end position="56"/>
    </location>
</feature>
<dbReference type="AlphaFoldDB" id="A0A6J4T096"/>
<sequence length="56" mass="6203">GRPALPRLRPAGEPVPRRARARLRVPQRGVPGVRPADRGRRAAAADRAEPRRPRPL</sequence>
<organism evidence="2">
    <name type="scientific">uncultured Solirubrobacteraceae bacterium</name>
    <dbReference type="NCBI Taxonomy" id="1162706"/>
    <lineage>
        <taxon>Bacteria</taxon>
        <taxon>Bacillati</taxon>
        <taxon>Actinomycetota</taxon>
        <taxon>Thermoleophilia</taxon>
        <taxon>Solirubrobacterales</taxon>
        <taxon>Solirubrobacteraceae</taxon>
        <taxon>environmental samples</taxon>
    </lineage>
</organism>
<feature type="non-terminal residue" evidence="2">
    <location>
        <position position="1"/>
    </location>
</feature>
<accession>A0A6J4T096</accession>
<evidence type="ECO:0000313" key="2">
    <source>
        <dbReference type="EMBL" id="CAA9510133.1"/>
    </source>
</evidence>
<reference evidence="2" key="1">
    <citation type="submission" date="2020-02" db="EMBL/GenBank/DDBJ databases">
        <authorList>
            <person name="Meier V. D."/>
        </authorList>
    </citation>
    <scope>NUCLEOTIDE SEQUENCE</scope>
    <source>
        <strain evidence="2">AVDCRST_MAG30</strain>
    </source>
</reference>
<name>A0A6J4T096_9ACTN</name>
<feature type="region of interest" description="Disordered" evidence="1">
    <location>
        <begin position="1"/>
        <end position="56"/>
    </location>
</feature>
<proteinExistence type="predicted"/>